<gene>
    <name evidence="3" type="ORF">ACFL6M_04980</name>
</gene>
<keyword evidence="1" id="KW-0732">Signal</keyword>
<comment type="caution">
    <text evidence="3">The sequence shown here is derived from an EMBL/GenBank/DDBJ whole genome shotgun (WGS) entry which is preliminary data.</text>
</comment>
<dbReference type="InterPro" id="IPR026444">
    <property type="entry name" value="Secre_tail"/>
</dbReference>
<proteinExistence type="predicted"/>
<evidence type="ECO:0000256" key="1">
    <source>
        <dbReference type="SAM" id="SignalP"/>
    </source>
</evidence>
<reference evidence="3 4" key="1">
    <citation type="submission" date="2024-09" db="EMBL/GenBank/DDBJ databases">
        <authorList>
            <person name="D'Angelo T."/>
        </authorList>
    </citation>
    <scope>NUCLEOTIDE SEQUENCE [LARGE SCALE GENOMIC DNA]</scope>
    <source>
        <strain evidence="3">SAG AM-320-E07</strain>
    </source>
</reference>
<accession>A0ABV6YKS1</accession>
<organism evidence="3 4">
    <name type="scientific">Eiseniibacteriota bacterium</name>
    <dbReference type="NCBI Taxonomy" id="2212470"/>
    <lineage>
        <taxon>Bacteria</taxon>
        <taxon>Candidatus Eiseniibacteriota</taxon>
    </lineage>
</organism>
<dbReference type="Proteomes" id="UP001593833">
    <property type="component" value="Unassembled WGS sequence"/>
</dbReference>
<feature type="signal peptide" evidence="1">
    <location>
        <begin position="1"/>
        <end position="27"/>
    </location>
</feature>
<name>A0ABV6YKS1_UNCEI</name>
<dbReference type="NCBIfam" id="TIGR04183">
    <property type="entry name" value="Por_Secre_tail"/>
    <property type="match status" value="1"/>
</dbReference>
<feature type="chain" id="PRO_5045061643" evidence="1">
    <location>
        <begin position="28"/>
        <end position="344"/>
    </location>
</feature>
<feature type="domain" description="FlgD/Vpr Ig-like" evidence="2">
    <location>
        <begin position="277"/>
        <end position="330"/>
    </location>
</feature>
<evidence type="ECO:0000259" key="2">
    <source>
        <dbReference type="Pfam" id="PF13860"/>
    </source>
</evidence>
<dbReference type="Pfam" id="PF13860">
    <property type="entry name" value="FlgD_ig"/>
    <property type="match status" value="1"/>
</dbReference>
<dbReference type="Gene3D" id="2.60.40.4070">
    <property type="match status" value="1"/>
</dbReference>
<evidence type="ECO:0000313" key="4">
    <source>
        <dbReference type="Proteomes" id="UP001593833"/>
    </source>
</evidence>
<dbReference type="InterPro" id="IPR025965">
    <property type="entry name" value="FlgD/Vpr_Ig-like"/>
</dbReference>
<evidence type="ECO:0000313" key="3">
    <source>
        <dbReference type="EMBL" id="MFC1572936.1"/>
    </source>
</evidence>
<sequence length="344" mass="37057">MLEYMRLIATGVLLVVTCAGMSAAAVANDMQIEPEFLIWAPAPGSGESVADLSETLATLGYSVIVTDDLLGFEDLANVPAIFVLLGVYPDNYRIARGGGEEQALLGYLQEGIGNLYLEGGDFFSIDLLAGGSALIPYMLGIADADDGPTGWSLQSISGGGDGETFNFGYDKENVHVDRIVPDTGRGAQPFLREEADPLGKYVGVRMEAETHRAVAVTYEFGGLVESSPGDKERLARLIVENVFSSVDDRPDRPSRIDLAVHPSPSRRSVRIEFAVNNSGRGSLAIYDANGKLIHRLGNKTYPWGFHTASWDGCDERGREISAGVYFAKLEVGSDMLTRKIVIAK</sequence>
<dbReference type="EMBL" id="JBHPKH010000052">
    <property type="protein sequence ID" value="MFC1572936.1"/>
    <property type="molecule type" value="Genomic_DNA"/>
</dbReference>
<keyword evidence="4" id="KW-1185">Reference proteome</keyword>
<protein>
    <submittedName>
        <fullName evidence="3">T9SS type A sorting domain-containing protein</fullName>
    </submittedName>
</protein>